<evidence type="ECO:0000313" key="3">
    <source>
        <dbReference type="Proteomes" id="UP001217838"/>
    </source>
</evidence>
<organism evidence="2 3">
    <name type="scientific">Nannocystis radixulma</name>
    <dbReference type="NCBI Taxonomy" id="2995305"/>
    <lineage>
        <taxon>Bacteria</taxon>
        <taxon>Pseudomonadati</taxon>
        <taxon>Myxococcota</taxon>
        <taxon>Polyangia</taxon>
        <taxon>Nannocystales</taxon>
        <taxon>Nannocystaceae</taxon>
        <taxon>Nannocystis</taxon>
    </lineage>
</organism>
<dbReference type="RefSeq" id="WP_271994051.1">
    <property type="nucleotide sequence ID" value="NZ_JAQNDN010000001.1"/>
</dbReference>
<dbReference type="EMBL" id="JAQNDN010000001">
    <property type="protein sequence ID" value="MDC0666483.1"/>
    <property type="molecule type" value="Genomic_DNA"/>
</dbReference>
<keyword evidence="3" id="KW-1185">Reference proteome</keyword>
<reference evidence="2 3" key="1">
    <citation type="submission" date="2022-11" db="EMBL/GenBank/DDBJ databases">
        <title>Minimal conservation of predation-associated metabolite biosynthetic gene clusters underscores biosynthetic potential of Myxococcota including descriptions for ten novel species: Archangium lansinium sp. nov., Myxococcus landrumus sp. nov., Nannocystis bai.</title>
        <authorList>
            <person name="Ahearne A."/>
            <person name="Stevens C."/>
            <person name="Dowd S."/>
        </authorList>
    </citation>
    <scope>NUCLEOTIDE SEQUENCE [LARGE SCALE GENOMIC DNA]</scope>
    <source>
        <strain evidence="2 3">NCELM</strain>
    </source>
</reference>
<gene>
    <name evidence="2" type="ORF">POL58_01980</name>
</gene>
<accession>A0ABT5AYC5</accession>
<name>A0ABT5AYC5_9BACT</name>
<comment type="caution">
    <text evidence="2">The sequence shown here is derived from an EMBL/GenBank/DDBJ whole genome shotgun (WGS) entry which is preliminary data.</text>
</comment>
<feature type="compositionally biased region" description="Pro residues" evidence="1">
    <location>
        <begin position="34"/>
        <end position="43"/>
    </location>
</feature>
<dbReference type="Proteomes" id="UP001217838">
    <property type="component" value="Unassembled WGS sequence"/>
</dbReference>
<evidence type="ECO:0000313" key="2">
    <source>
        <dbReference type="EMBL" id="MDC0666483.1"/>
    </source>
</evidence>
<proteinExistence type="predicted"/>
<feature type="region of interest" description="Disordered" evidence="1">
    <location>
        <begin position="20"/>
        <end position="62"/>
    </location>
</feature>
<sequence>MRPPLLALLAAFACAPEPPGPLPPPSAPAVAPAPSVPAPPPAAPSVAAPSGHVATDSPPDEPIAPIGVPACDAYITEYTACEPLLKHEIASGHRRYPRNEAARLRYLHDEVKDPGLADACKHMLEQLRPHCQPGQPVTAP</sequence>
<protein>
    <submittedName>
        <fullName evidence="2">Uncharacterized protein</fullName>
    </submittedName>
</protein>
<evidence type="ECO:0000256" key="1">
    <source>
        <dbReference type="SAM" id="MobiDB-lite"/>
    </source>
</evidence>